<name>A0A7L9U671_9BURK</name>
<keyword evidence="1" id="KW-0378">Hydrolase</keyword>
<accession>A0A7L9U671</accession>
<dbReference type="PROSITE" id="PS00785">
    <property type="entry name" value="5_NUCLEOTIDASE_1"/>
    <property type="match status" value="1"/>
</dbReference>
<dbReference type="InterPro" id="IPR006146">
    <property type="entry name" value="5'-Nucleotdase_CS"/>
</dbReference>
<dbReference type="InterPro" id="IPR036907">
    <property type="entry name" value="5'-Nucleotdase_C_sf"/>
</dbReference>
<dbReference type="GO" id="GO:0030288">
    <property type="term" value="C:outer membrane-bounded periplasmic space"/>
    <property type="evidence" value="ECO:0007669"/>
    <property type="project" value="TreeGrafter"/>
</dbReference>
<keyword evidence="1" id="KW-0547">Nucleotide-binding</keyword>
<dbReference type="PANTHER" id="PTHR11575">
    <property type="entry name" value="5'-NUCLEOTIDASE-RELATED"/>
    <property type="match status" value="1"/>
</dbReference>
<dbReference type="GO" id="GO:0000166">
    <property type="term" value="F:nucleotide binding"/>
    <property type="evidence" value="ECO:0007669"/>
    <property type="project" value="UniProtKB-KW"/>
</dbReference>
<gene>
    <name evidence="3" type="ORF">LPB04_00915</name>
</gene>
<keyword evidence="4" id="KW-1185">Reference proteome</keyword>
<dbReference type="SUPFAM" id="SSF56300">
    <property type="entry name" value="Metallo-dependent phosphatases"/>
    <property type="match status" value="1"/>
</dbReference>
<dbReference type="Pfam" id="PF02872">
    <property type="entry name" value="5_nucleotid_C"/>
    <property type="match status" value="1"/>
</dbReference>
<feature type="chain" id="PRO_5033110317" evidence="1">
    <location>
        <begin position="27"/>
        <end position="568"/>
    </location>
</feature>
<protein>
    <submittedName>
        <fullName evidence="3">Bifunctional metallophosphatase/5'-nucleotidase</fullName>
    </submittedName>
</protein>
<dbReference type="Proteomes" id="UP000593875">
    <property type="component" value="Chromosome"/>
</dbReference>
<dbReference type="PANTHER" id="PTHR11575:SF24">
    <property type="entry name" value="5'-NUCLEOTIDASE"/>
    <property type="match status" value="1"/>
</dbReference>
<comment type="similarity">
    <text evidence="1">Belongs to the 5'-nucleotidase family.</text>
</comment>
<reference evidence="3 4" key="1">
    <citation type="submission" date="2020-10" db="EMBL/GenBank/DDBJ databases">
        <title>Genome sequencing of Massilia sp. LPB0304.</title>
        <authorList>
            <person name="Kim J."/>
        </authorList>
    </citation>
    <scope>NUCLEOTIDE SEQUENCE [LARGE SCALE GENOMIC DNA]</scope>
    <source>
        <strain evidence="3 4">LPB0304</strain>
    </source>
</reference>
<dbReference type="Gene3D" id="3.90.780.10">
    <property type="entry name" value="5'-Nucleotidase, C-terminal domain"/>
    <property type="match status" value="1"/>
</dbReference>
<proteinExistence type="inferred from homology"/>
<dbReference type="InterPro" id="IPR006179">
    <property type="entry name" value="5_nucleotidase/apyrase"/>
</dbReference>
<dbReference type="EMBL" id="CP062941">
    <property type="protein sequence ID" value="QOL49929.1"/>
    <property type="molecule type" value="Genomic_DNA"/>
</dbReference>
<sequence length="568" mass="59548">MTVSPRARARLSILALALAAAGCTTAPRGPVTLNLVAINDFHGNLEPSKYTYTSAATGKSETLSAGGIEALSGALAAWRKEDKDLLFIGAGDLIGASPALSSMWADEPSIEAMNLLGLRLSSVGNHEFDQGRKELLRQQAGGCDSPRPGKACRIMPNYGGARFTYLAANVLDSATGKPFMPAWRIETVKGVKVGVVGAVLQGTASVAVASAIAGLDFIGEAEAINRALPQMRAEGAQVFVALIHEGGHTATPPDQPACNDLKGGIVDIVKQLDPAFRLVITGHSHQGYLCKVDGRVVTQADAAGHLLSRIAVKVDPASGLVSDIDVRNVVMNPELFPADPKVSAFLANVKERSRAALARPLGKLGTPTVARKANEAGESPLGNLIADAVLAATRAQGAQIGFMNNGGIRKDLETSDAALTTNFGHAQAVLPFGNTLVVLDLTGAQLRRLLEQQWQRPSASGATILQVSQGLTYTWDETRPAGQRLVPGSLKFMGAPVEDSKTYRVVANNFLAEGGDNFPEFARGTNRVDTHIVDLDALSDYIAKHPGAGGANAGLAPSTRIDKVRAQQ</sequence>
<dbReference type="PROSITE" id="PS51257">
    <property type="entry name" value="PROKAR_LIPOPROTEIN"/>
    <property type="match status" value="1"/>
</dbReference>
<dbReference type="GO" id="GO:0008253">
    <property type="term" value="F:5'-nucleotidase activity"/>
    <property type="evidence" value="ECO:0007669"/>
    <property type="project" value="TreeGrafter"/>
</dbReference>
<dbReference type="GO" id="GO:0009166">
    <property type="term" value="P:nucleotide catabolic process"/>
    <property type="evidence" value="ECO:0007669"/>
    <property type="project" value="InterPro"/>
</dbReference>
<dbReference type="KEGG" id="mlir:LPB04_00915"/>
<evidence type="ECO:0000313" key="4">
    <source>
        <dbReference type="Proteomes" id="UP000593875"/>
    </source>
</evidence>
<dbReference type="PRINTS" id="PR01607">
    <property type="entry name" value="APYRASEFAMLY"/>
</dbReference>
<dbReference type="InterPro" id="IPR008334">
    <property type="entry name" value="5'-Nucleotdase_C"/>
</dbReference>
<keyword evidence="1" id="KW-0732">Signal</keyword>
<feature type="domain" description="5'-Nucleotidase C-terminal" evidence="2">
    <location>
        <begin position="368"/>
        <end position="522"/>
    </location>
</feature>
<organism evidence="3 4">
    <name type="scientific">Massilia litorea</name>
    <dbReference type="NCBI Taxonomy" id="2769491"/>
    <lineage>
        <taxon>Bacteria</taxon>
        <taxon>Pseudomonadati</taxon>
        <taxon>Pseudomonadota</taxon>
        <taxon>Betaproteobacteria</taxon>
        <taxon>Burkholderiales</taxon>
        <taxon>Oxalobacteraceae</taxon>
        <taxon>Telluria group</taxon>
        <taxon>Massilia</taxon>
    </lineage>
</organism>
<dbReference type="AlphaFoldDB" id="A0A7L9U671"/>
<dbReference type="InterPro" id="IPR029052">
    <property type="entry name" value="Metallo-depent_PP-like"/>
</dbReference>
<evidence type="ECO:0000256" key="1">
    <source>
        <dbReference type="RuleBase" id="RU362119"/>
    </source>
</evidence>
<feature type="signal peptide" evidence="1">
    <location>
        <begin position="1"/>
        <end position="26"/>
    </location>
</feature>
<evidence type="ECO:0000259" key="2">
    <source>
        <dbReference type="Pfam" id="PF02872"/>
    </source>
</evidence>
<dbReference type="SUPFAM" id="SSF55816">
    <property type="entry name" value="5'-nucleotidase (syn. UDP-sugar hydrolase), C-terminal domain"/>
    <property type="match status" value="1"/>
</dbReference>
<dbReference type="GO" id="GO:0008768">
    <property type="term" value="F:UDP-sugar diphosphatase activity"/>
    <property type="evidence" value="ECO:0007669"/>
    <property type="project" value="TreeGrafter"/>
</dbReference>
<dbReference type="Gene3D" id="3.60.21.10">
    <property type="match status" value="1"/>
</dbReference>
<dbReference type="RefSeq" id="WP_193686953.1">
    <property type="nucleotide sequence ID" value="NZ_CP062941.1"/>
</dbReference>
<dbReference type="GO" id="GO:0046872">
    <property type="term" value="F:metal ion binding"/>
    <property type="evidence" value="ECO:0007669"/>
    <property type="project" value="InterPro"/>
</dbReference>
<evidence type="ECO:0000313" key="3">
    <source>
        <dbReference type="EMBL" id="QOL49929.1"/>
    </source>
</evidence>